<evidence type="ECO:0000313" key="4">
    <source>
        <dbReference type="EMBL" id="ETA79896.1"/>
    </source>
</evidence>
<name>V7I3M6_9CLOT</name>
<dbReference type="SUPFAM" id="SSF46689">
    <property type="entry name" value="Homeodomain-like"/>
    <property type="match status" value="1"/>
</dbReference>
<comment type="caution">
    <text evidence="4">The sequence shown here is derived from an EMBL/GenBank/DDBJ whole genome shotgun (WGS) entry which is preliminary data.</text>
</comment>
<dbReference type="eggNOG" id="COG1309">
    <property type="taxonomic scope" value="Bacteria"/>
</dbReference>
<dbReference type="RefSeq" id="WP_023388773.1">
    <property type="nucleotide sequence ID" value="NZ_AXUN02000198.1"/>
</dbReference>
<sequence>MVRKDKEIKGKIIDATVELIKKHGDTSMITVRDIAAGAGVGTGLINYHFQTKDNLINLCTLELIRSSIEQLGTVNQNTEMTPVEQMKTLGRGITSFMVVNPGVSRISITRDFVSPDASDNSVQVMRMLFPIAREICGNGKSDQEVKLLLHMLVSSIEAAFLRKDVIKEAYGIDLEEPKQRDMLVDLCVDSLF</sequence>
<dbReference type="GO" id="GO:0003677">
    <property type="term" value="F:DNA binding"/>
    <property type="evidence" value="ECO:0007669"/>
    <property type="project" value="UniProtKB-UniRule"/>
</dbReference>
<dbReference type="OrthoDB" id="9789566at2"/>
<evidence type="ECO:0000256" key="2">
    <source>
        <dbReference type="PROSITE-ProRule" id="PRU00335"/>
    </source>
</evidence>
<dbReference type="Gene3D" id="1.10.357.10">
    <property type="entry name" value="Tetracycline Repressor, domain 2"/>
    <property type="match status" value="1"/>
</dbReference>
<proteinExistence type="predicted"/>
<reference evidence="4 5" key="1">
    <citation type="journal article" date="2014" name="Genome Announc.">
        <title>Genome Sequence of Youngiibacter fragilis, the Type Strain of the Genus Youngiibacter.</title>
        <authorList>
            <person name="Wawrik C.B."/>
            <person name="Callaghan A.V."/>
            <person name="Stamps B.W."/>
            <person name="Wawrik B."/>
        </authorList>
    </citation>
    <scope>NUCLEOTIDE SEQUENCE [LARGE SCALE GENOMIC DNA]</scope>
    <source>
        <strain evidence="4 5">232.1</strain>
    </source>
</reference>
<dbReference type="PROSITE" id="PS50977">
    <property type="entry name" value="HTH_TETR_2"/>
    <property type="match status" value="1"/>
</dbReference>
<dbReference type="AlphaFoldDB" id="V7I3M6"/>
<dbReference type="InterPro" id="IPR001647">
    <property type="entry name" value="HTH_TetR"/>
</dbReference>
<organism evidence="4 5">
    <name type="scientific">Youngiibacter fragilis 232.1</name>
    <dbReference type="NCBI Taxonomy" id="994573"/>
    <lineage>
        <taxon>Bacteria</taxon>
        <taxon>Bacillati</taxon>
        <taxon>Bacillota</taxon>
        <taxon>Clostridia</taxon>
        <taxon>Eubacteriales</taxon>
        <taxon>Clostridiaceae</taxon>
        <taxon>Youngiibacter</taxon>
    </lineage>
</organism>
<dbReference type="EMBL" id="AXUN02000198">
    <property type="protein sequence ID" value="ETA79896.1"/>
    <property type="molecule type" value="Genomic_DNA"/>
</dbReference>
<evidence type="ECO:0000256" key="1">
    <source>
        <dbReference type="ARBA" id="ARBA00023125"/>
    </source>
</evidence>
<evidence type="ECO:0000313" key="5">
    <source>
        <dbReference type="Proteomes" id="UP000017747"/>
    </source>
</evidence>
<keyword evidence="5" id="KW-1185">Reference proteome</keyword>
<dbReference type="Proteomes" id="UP000017747">
    <property type="component" value="Unassembled WGS sequence"/>
</dbReference>
<evidence type="ECO:0000259" key="3">
    <source>
        <dbReference type="PROSITE" id="PS50977"/>
    </source>
</evidence>
<feature type="domain" description="HTH tetR-type" evidence="3">
    <location>
        <begin position="6"/>
        <end position="67"/>
    </location>
</feature>
<dbReference type="InterPro" id="IPR009057">
    <property type="entry name" value="Homeodomain-like_sf"/>
</dbReference>
<protein>
    <recommendedName>
        <fullName evidence="3">HTH tetR-type domain-containing protein</fullName>
    </recommendedName>
</protein>
<gene>
    <name evidence="4" type="ORF">T472_0215350</name>
</gene>
<dbReference type="STRING" id="994573.T472_0215350"/>
<dbReference type="Pfam" id="PF00440">
    <property type="entry name" value="TetR_N"/>
    <property type="match status" value="1"/>
</dbReference>
<accession>V7I3M6</accession>
<keyword evidence="1 2" id="KW-0238">DNA-binding</keyword>
<feature type="DNA-binding region" description="H-T-H motif" evidence="2">
    <location>
        <begin position="30"/>
        <end position="49"/>
    </location>
</feature>